<evidence type="ECO:0008006" key="3">
    <source>
        <dbReference type="Google" id="ProtNLM"/>
    </source>
</evidence>
<dbReference type="EMBL" id="MHKI01000014">
    <property type="protein sequence ID" value="OGY86924.1"/>
    <property type="molecule type" value="Genomic_DNA"/>
</dbReference>
<reference evidence="1 2" key="1">
    <citation type="journal article" date="2016" name="Nat. Commun.">
        <title>Thousands of microbial genomes shed light on interconnected biogeochemical processes in an aquifer system.</title>
        <authorList>
            <person name="Anantharaman K."/>
            <person name="Brown C.T."/>
            <person name="Hug L.A."/>
            <person name="Sharon I."/>
            <person name="Castelle C.J."/>
            <person name="Probst A.J."/>
            <person name="Thomas B.C."/>
            <person name="Singh A."/>
            <person name="Wilkins M.J."/>
            <person name="Karaoz U."/>
            <person name="Brodie E.L."/>
            <person name="Williams K.H."/>
            <person name="Hubbard S.S."/>
            <person name="Banfield J.F."/>
        </authorList>
    </citation>
    <scope>NUCLEOTIDE SEQUENCE [LARGE SCALE GENOMIC DNA]</scope>
</reference>
<evidence type="ECO:0000313" key="2">
    <source>
        <dbReference type="Proteomes" id="UP000176420"/>
    </source>
</evidence>
<accession>A0A1G2BCP5</accession>
<name>A0A1G2BCP5_9BACT</name>
<proteinExistence type="predicted"/>
<protein>
    <recommendedName>
        <fullName evidence="3">AbiEi antitoxin C-terminal domain-containing protein</fullName>
    </recommendedName>
</protein>
<sequence>MEDNESLTSRSQTDVSLLSIANALVENSYVSFAYALNYYQMFDQYSTIIVSVSKKESKKYIFDNHTFKYAKVKASFYFGFKEIRIDGQAVHIAEAEKALLDYLYLDTSFSSASLVFEKLRDHHQYLDLKKLQEYTLLCGITVTRKIGFLLDQLQLDSKLLHESVKQNRGASRFTADSQLFNAKWRIYYDDRIIG</sequence>
<dbReference type="Proteomes" id="UP000176420">
    <property type="component" value="Unassembled WGS sequence"/>
</dbReference>
<dbReference type="AlphaFoldDB" id="A0A1G2BCP5"/>
<evidence type="ECO:0000313" key="1">
    <source>
        <dbReference type="EMBL" id="OGY86924.1"/>
    </source>
</evidence>
<organism evidence="1 2">
    <name type="scientific">Candidatus Kerfeldbacteria bacterium RIFOXYB2_FULL_38_14</name>
    <dbReference type="NCBI Taxonomy" id="1798547"/>
    <lineage>
        <taxon>Bacteria</taxon>
        <taxon>Candidatus Kerfeldiibacteriota</taxon>
    </lineage>
</organism>
<gene>
    <name evidence="1" type="ORF">A2319_00060</name>
</gene>
<comment type="caution">
    <text evidence="1">The sequence shown here is derived from an EMBL/GenBank/DDBJ whole genome shotgun (WGS) entry which is preliminary data.</text>
</comment>